<dbReference type="Pfam" id="PF03803">
    <property type="entry name" value="Scramblase"/>
    <property type="match status" value="1"/>
</dbReference>
<dbReference type="InterPro" id="IPR005552">
    <property type="entry name" value="Scramblase"/>
</dbReference>
<keyword evidence="2" id="KW-0449">Lipoprotein</keyword>
<keyword evidence="5" id="KW-1185">Reference proteome</keyword>
<feature type="region of interest" description="Disordered" evidence="3">
    <location>
        <begin position="1"/>
        <end position="39"/>
    </location>
</feature>
<evidence type="ECO:0000256" key="2">
    <source>
        <dbReference type="RuleBase" id="RU363116"/>
    </source>
</evidence>
<evidence type="ECO:0000256" key="3">
    <source>
        <dbReference type="SAM" id="MobiDB-lite"/>
    </source>
</evidence>
<comment type="function">
    <text evidence="2">May mediate accelerated ATP-independent bidirectional transbilayer migration of phospholipids upon binding calcium ions that results in a loss of phospholipid asymmetry in the plasma membrane.</text>
</comment>
<comment type="cofactor">
    <cofactor evidence="2">
        <name>Ca(2+)</name>
        <dbReference type="ChEBI" id="CHEBI:29108"/>
    </cofactor>
</comment>
<accession>A0ABY7G312</accession>
<organism evidence="4 5">
    <name type="scientific">Mya arenaria</name>
    <name type="common">Soft-shell clam</name>
    <dbReference type="NCBI Taxonomy" id="6604"/>
    <lineage>
        <taxon>Eukaryota</taxon>
        <taxon>Metazoa</taxon>
        <taxon>Spiralia</taxon>
        <taxon>Lophotrochozoa</taxon>
        <taxon>Mollusca</taxon>
        <taxon>Bivalvia</taxon>
        <taxon>Autobranchia</taxon>
        <taxon>Heteroconchia</taxon>
        <taxon>Euheterodonta</taxon>
        <taxon>Imparidentia</taxon>
        <taxon>Neoheterodontei</taxon>
        <taxon>Myida</taxon>
        <taxon>Myoidea</taxon>
        <taxon>Myidae</taxon>
        <taxon>Mya</taxon>
    </lineage>
</organism>
<proteinExistence type="inferred from homology"/>
<evidence type="ECO:0000256" key="1">
    <source>
        <dbReference type="ARBA" id="ARBA00005350"/>
    </source>
</evidence>
<keyword evidence="2" id="KW-0564">Palmitate</keyword>
<protein>
    <recommendedName>
        <fullName evidence="2">Phospholipid scramblase</fullName>
    </recommendedName>
</protein>
<reference evidence="4" key="1">
    <citation type="submission" date="2022-11" db="EMBL/GenBank/DDBJ databases">
        <title>Centuries of genome instability and evolution in soft-shell clam transmissible cancer (bioRxiv).</title>
        <authorList>
            <person name="Hart S.F.M."/>
            <person name="Yonemitsu M.A."/>
            <person name="Giersch R.M."/>
            <person name="Beal B.F."/>
            <person name="Arriagada G."/>
            <person name="Davis B.W."/>
            <person name="Ostrander E.A."/>
            <person name="Goff S.P."/>
            <person name="Metzger M.J."/>
        </authorList>
    </citation>
    <scope>NUCLEOTIDE SEQUENCE</scope>
    <source>
        <strain evidence="4">MELC-2E11</strain>
        <tissue evidence="4">Siphon/mantle</tissue>
    </source>
</reference>
<dbReference type="Proteomes" id="UP001164746">
    <property type="component" value="Chromosome 15"/>
</dbReference>
<gene>
    <name evidence="4" type="ORF">MAR_013115</name>
</gene>
<comment type="similarity">
    <text evidence="1 2">Belongs to the phospholipid scramblase family.</text>
</comment>
<sequence>MADYPKAQSGEKGGEPGAPVAMQPMPSAPPGTAPVPGAQGMVPAGAGWMPAPQAPANCPPGLEYLAQVDQLLIKQKVEGLEAFTGYETNNKYEILNSLGQRVFYASKEVMHLSRGLRCNCCMCPCCLQKVTVEAPAGHTIGYVSQAWSMCKPQFKIQTANEDTVLRIKGPCCTWNLCGEIEFDWSGLAKEAFTDADNYGISFPIDLDVNVKAVLIGAVFLIDFMYFENNTKKDKDKISKAF</sequence>
<evidence type="ECO:0000313" key="5">
    <source>
        <dbReference type="Proteomes" id="UP001164746"/>
    </source>
</evidence>
<keyword evidence="2" id="KW-0106">Calcium</keyword>
<evidence type="ECO:0000313" key="4">
    <source>
        <dbReference type="EMBL" id="WAR27411.1"/>
    </source>
</evidence>
<dbReference type="PANTHER" id="PTHR23248">
    <property type="entry name" value="PHOSPHOLIPID SCRAMBLASE-RELATED"/>
    <property type="match status" value="1"/>
</dbReference>
<dbReference type="PANTHER" id="PTHR23248:SF9">
    <property type="entry name" value="PHOSPHOLIPID SCRAMBLASE"/>
    <property type="match status" value="1"/>
</dbReference>
<dbReference type="EMBL" id="CP111026">
    <property type="protein sequence ID" value="WAR27411.1"/>
    <property type="molecule type" value="Genomic_DNA"/>
</dbReference>
<name>A0ABY7G312_MYAAR</name>